<evidence type="ECO:0000313" key="2">
    <source>
        <dbReference type="Proteomes" id="UP001203338"/>
    </source>
</evidence>
<proteinExistence type="predicted"/>
<dbReference type="EMBL" id="JAMFLX010000003">
    <property type="protein sequence ID" value="MCL6268922.1"/>
    <property type="molecule type" value="Genomic_DNA"/>
</dbReference>
<organism evidence="1 2">
    <name type="scientific">Parendozoicomonas callyspongiae</name>
    <dbReference type="NCBI Taxonomy" id="2942213"/>
    <lineage>
        <taxon>Bacteria</taxon>
        <taxon>Pseudomonadati</taxon>
        <taxon>Pseudomonadota</taxon>
        <taxon>Gammaproteobacteria</taxon>
        <taxon>Oceanospirillales</taxon>
        <taxon>Endozoicomonadaceae</taxon>
        <taxon>Parendozoicomonas</taxon>
    </lineage>
</organism>
<dbReference type="Proteomes" id="UP001203338">
    <property type="component" value="Unassembled WGS sequence"/>
</dbReference>
<sequence>MEVWKGRHAQSGYVDPMFGAAIVTDDGREIPITVKQVDDFLEKLVWDEEAEARNHK</sequence>
<dbReference type="RefSeq" id="WP_249697755.1">
    <property type="nucleotide sequence ID" value="NZ_JAMFLX010000003.1"/>
</dbReference>
<comment type="caution">
    <text evidence="1">The sequence shown here is derived from an EMBL/GenBank/DDBJ whole genome shotgun (WGS) entry which is preliminary data.</text>
</comment>
<reference evidence="1 2" key="1">
    <citation type="submission" date="2022-05" db="EMBL/GenBank/DDBJ databases">
        <authorList>
            <person name="Park J.-S."/>
        </authorList>
    </citation>
    <scope>NUCLEOTIDE SEQUENCE [LARGE SCALE GENOMIC DNA]</scope>
    <source>
        <strain evidence="1 2">2012CJ34-2</strain>
    </source>
</reference>
<protein>
    <submittedName>
        <fullName evidence="1">Uncharacterized protein</fullName>
    </submittedName>
</protein>
<keyword evidence="2" id="KW-1185">Reference proteome</keyword>
<evidence type="ECO:0000313" key="1">
    <source>
        <dbReference type="EMBL" id="MCL6268922.1"/>
    </source>
</evidence>
<name>A0ABT0PC09_9GAMM</name>
<accession>A0ABT0PC09</accession>
<gene>
    <name evidence="1" type="ORF">M3P05_03015</name>
</gene>